<evidence type="ECO:0000313" key="2">
    <source>
        <dbReference type="EMBL" id="KAF6431644.1"/>
    </source>
</evidence>
<sequence length="142" mass="16468">MNYSGLISIFLHNAMLIMMYYFACQRILSFTYLEYVPVFFKMVDLKVFEMQILRSHPRPTECWRWGPTASSPSDSDAWENLRTTALVTRTKRVCCLSAKSKKRYRQVFQVASHRDRLIVSKTWPPGSLGSTDYVGKISCHGN</sequence>
<gene>
    <name evidence="2" type="ORF">HJG63_008153</name>
</gene>
<evidence type="ECO:0000313" key="3">
    <source>
        <dbReference type="Proteomes" id="UP000593571"/>
    </source>
</evidence>
<feature type="transmembrane region" description="Helical" evidence="1">
    <location>
        <begin position="6"/>
        <end position="23"/>
    </location>
</feature>
<keyword evidence="1" id="KW-0812">Transmembrane</keyword>
<keyword evidence="1" id="KW-1133">Transmembrane helix</keyword>
<keyword evidence="1" id="KW-0472">Membrane</keyword>
<dbReference type="EMBL" id="JACASE010000010">
    <property type="protein sequence ID" value="KAF6431644.1"/>
    <property type="molecule type" value="Genomic_DNA"/>
</dbReference>
<dbReference type="AlphaFoldDB" id="A0A7J8E8A4"/>
<accession>A0A7J8E8A4</accession>
<proteinExistence type="predicted"/>
<evidence type="ECO:0000256" key="1">
    <source>
        <dbReference type="SAM" id="Phobius"/>
    </source>
</evidence>
<organism evidence="2 3">
    <name type="scientific">Rousettus aegyptiacus</name>
    <name type="common">Egyptian fruit bat</name>
    <name type="synonym">Pteropus aegyptiacus</name>
    <dbReference type="NCBI Taxonomy" id="9407"/>
    <lineage>
        <taxon>Eukaryota</taxon>
        <taxon>Metazoa</taxon>
        <taxon>Chordata</taxon>
        <taxon>Craniata</taxon>
        <taxon>Vertebrata</taxon>
        <taxon>Euteleostomi</taxon>
        <taxon>Mammalia</taxon>
        <taxon>Eutheria</taxon>
        <taxon>Laurasiatheria</taxon>
        <taxon>Chiroptera</taxon>
        <taxon>Yinpterochiroptera</taxon>
        <taxon>Pteropodoidea</taxon>
        <taxon>Pteropodidae</taxon>
        <taxon>Rousettinae</taxon>
        <taxon>Rousettus</taxon>
    </lineage>
</organism>
<dbReference type="Proteomes" id="UP000593571">
    <property type="component" value="Unassembled WGS sequence"/>
</dbReference>
<name>A0A7J8E8A4_ROUAE</name>
<comment type="caution">
    <text evidence="2">The sequence shown here is derived from an EMBL/GenBank/DDBJ whole genome shotgun (WGS) entry which is preliminary data.</text>
</comment>
<keyword evidence="3" id="KW-1185">Reference proteome</keyword>
<protein>
    <submittedName>
        <fullName evidence="2">Uncharacterized protein</fullName>
    </submittedName>
</protein>
<reference evidence="2 3" key="1">
    <citation type="journal article" date="2020" name="Nature">
        <title>Six reference-quality genomes reveal evolution of bat adaptations.</title>
        <authorList>
            <person name="Jebb D."/>
            <person name="Huang Z."/>
            <person name="Pippel M."/>
            <person name="Hughes G.M."/>
            <person name="Lavrichenko K."/>
            <person name="Devanna P."/>
            <person name="Winkler S."/>
            <person name="Jermiin L.S."/>
            <person name="Skirmuntt E.C."/>
            <person name="Katzourakis A."/>
            <person name="Burkitt-Gray L."/>
            <person name="Ray D.A."/>
            <person name="Sullivan K.A.M."/>
            <person name="Roscito J.G."/>
            <person name="Kirilenko B.M."/>
            <person name="Davalos L.M."/>
            <person name="Corthals A.P."/>
            <person name="Power M.L."/>
            <person name="Jones G."/>
            <person name="Ransome R.D."/>
            <person name="Dechmann D.K.N."/>
            <person name="Locatelli A.G."/>
            <person name="Puechmaille S.J."/>
            <person name="Fedrigo O."/>
            <person name="Jarvis E.D."/>
            <person name="Hiller M."/>
            <person name="Vernes S.C."/>
            <person name="Myers E.W."/>
            <person name="Teeling E.C."/>
        </authorList>
    </citation>
    <scope>NUCLEOTIDE SEQUENCE [LARGE SCALE GENOMIC DNA]</scope>
    <source>
        <strain evidence="2">MRouAeg1</strain>
        <tissue evidence="2">Muscle</tissue>
    </source>
</reference>